<comment type="cofactor">
    <cofactor evidence="1">
        <name>prenylated FMN</name>
        <dbReference type="ChEBI" id="CHEBI:87746"/>
    </cofactor>
    <text evidence="1">Binds 1 prenylated FMN per subunit.</text>
</comment>
<dbReference type="AlphaFoldDB" id="A0A136IIE1"/>
<dbReference type="Gene3D" id="1.20.5.4570">
    <property type="match status" value="1"/>
</dbReference>
<evidence type="ECO:0000259" key="3">
    <source>
        <dbReference type="Pfam" id="PF20695"/>
    </source>
</evidence>
<comment type="catalytic activity">
    <reaction evidence="1">
        <text>(E)-4-coumarate + H(+) = 4-vinylphenol + CO2</text>
        <dbReference type="Rhea" id="RHEA:33227"/>
        <dbReference type="ChEBI" id="CHEBI:1883"/>
        <dbReference type="ChEBI" id="CHEBI:12876"/>
        <dbReference type="ChEBI" id="CHEBI:15378"/>
        <dbReference type="ChEBI" id="CHEBI:16526"/>
        <dbReference type="EC" id="4.1.1.102"/>
    </reaction>
</comment>
<dbReference type="Pfam" id="PF20695">
    <property type="entry name" value="UbiD_N"/>
    <property type="match status" value="1"/>
</dbReference>
<keyword evidence="1" id="KW-0210">Decarboxylase</keyword>
<dbReference type="InterPro" id="IPR049383">
    <property type="entry name" value="UbiD-like_N"/>
</dbReference>
<dbReference type="Pfam" id="PF20696">
    <property type="entry name" value="UbiD_C"/>
    <property type="match status" value="1"/>
</dbReference>
<keyword evidence="1 5" id="KW-0456">Lyase</keyword>
<dbReference type="Pfam" id="PF01977">
    <property type="entry name" value="UbiD"/>
    <property type="match status" value="1"/>
</dbReference>
<dbReference type="GO" id="GO:0046281">
    <property type="term" value="P:cinnamic acid catabolic process"/>
    <property type="evidence" value="ECO:0007669"/>
    <property type="project" value="UniProtKB-UniRule"/>
</dbReference>
<dbReference type="InterPro" id="IPR002830">
    <property type="entry name" value="UbiD"/>
</dbReference>
<feature type="domain" description="3-octaprenyl-4-hydroxybenzoate carboxy-lyase-like Rift-related" evidence="2">
    <location>
        <begin position="155"/>
        <end position="355"/>
    </location>
</feature>
<dbReference type="NCBIfam" id="TIGR00148">
    <property type="entry name" value="UbiD family decarboxylase"/>
    <property type="match status" value="1"/>
</dbReference>
<feature type="binding site" evidence="1">
    <location>
        <position position="270"/>
    </location>
    <ligand>
        <name>Mn(2+)</name>
        <dbReference type="ChEBI" id="CHEBI:29035"/>
    </ligand>
</feature>
<dbReference type="EC" id="4.1.1.102" evidence="1"/>
<dbReference type="Gene3D" id="3.40.1670.10">
    <property type="entry name" value="UbiD C-terminal domain-like"/>
    <property type="match status" value="1"/>
</dbReference>
<dbReference type="PANTHER" id="PTHR30108">
    <property type="entry name" value="3-OCTAPRENYL-4-HYDROXYBENZOATE CARBOXY-LYASE-RELATED"/>
    <property type="match status" value="1"/>
</dbReference>
<dbReference type="HAMAP" id="MF_01983">
    <property type="entry name" value="UbiD_FDC"/>
    <property type="match status" value="1"/>
</dbReference>
<comment type="subunit">
    <text evidence="1">Homodimer. May form higher order oligomers.</text>
</comment>
<feature type="binding site" evidence="1">
    <location>
        <begin position="227"/>
        <end position="228"/>
    </location>
    <ligand>
        <name>prenylated FMN</name>
        <dbReference type="ChEBI" id="CHEBI:87746"/>
    </ligand>
</feature>
<dbReference type="GO" id="GO:0005737">
    <property type="term" value="C:cytoplasm"/>
    <property type="evidence" value="ECO:0007669"/>
    <property type="project" value="UniProtKB-SubCell"/>
</dbReference>
<evidence type="ECO:0000256" key="1">
    <source>
        <dbReference type="HAMAP-Rule" id="MF_03196"/>
    </source>
</evidence>
<proteinExistence type="inferred from homology"/>
<gene>
    <name evidence="1" type="primary">FDC1</name>
    <name evidence="5" type="ORF">Micbo1qcDRAFT_227643</name>
</gene>
<comment type="catalytic activity">
    <reaction evidence="1">
        <text>(E)-cinnamate + H(+) = styrene + CO2</text>
        <dbReference type="Rhea" id="RHEA:46920"/>
        <dbReference type="ChEBI" id="CHEBI:15378"/>
        <dbReference type="ChEBI" id="CHEBI:15669"/>
        <dbReference type="ChEBI" id="CHEBI:16526"/>
        <dbReference type="ChEBI" id="CHEBI:27452"/>
        <dbReference type="EC" id="4.1.1.102"/>
    </reaction>
</comment>
<dbReference type="SUPFAM" id="SSF143968">
    <property type="entry name" value="UbiD C-terminal domain-like"/>
    <property type="match status" value="1"/>
</dbReference>
<comment type="caution">
    <text evidence="1">Lacks conserved residue(s) required for the propagation of feature annotation.</text>
</comment>
<comment type="catalytic activity">
    <reaction evidence="1">
        <text>(E)-ferulate + H(+) = 2-methoxy-4-vinylphenol + CO2</text>
        <dbReference type="Rhea" id="RHEA:33807"/>
        <dbReference type="ChEBI" id="CHEBI:15378"/>
        <dbReference type="ChEBI" id="CHEBI:16526"/>
        <dbReference type="ChEBI" id="CHEBI:29749"/>
        <dbReference type="ChEBI" id="CHEBI:42438"/>
        <dbReference type="EC" id="4.1.1.102"/>
    </reaction>
</comment>
<feature type="binding site" evidence="1">
    <location>
        <position position="270"/>
    </location>
    <ligand>
        <name>prenylated FMN</name>
        <dbReference type="ChEBI" id="CHEBI:87746"/>
    </ligand>
</feature>
<dbReference type="STRING" id="196109.A0A136IIE1"/>
<feature type="binding site" evidence="1">
    <location>
        <position position="205"/>
    </location>
    <ligand>
        <name>Mn(2+)</name>
        <dbReference type="ChEBI" id="CHEBI:29035"/>
    </ligand>
</feature>
<comment type="cofactor">
    <cofactor evidence="1">
        <name>Mn(2+)</name>
        <dbReference type="ChEBI" id="CHEBI:29035"/>
    </cofactor>
</comment>
<dbReference type="GO" id="GO:0016831">
    <property type="term" value="F:carboxy-lyase activity"/>
    <property type="evidence" value="ECO:0007669"/>
    <property type="project" value="UniProtKB-UniRule"/>
</dbReference>
<feature type="domain" description="3-octaprenyl-4-hydroxybenzoate carboxy-lyase-like N-terminal" evidence="3">
    <location>
        <begin position="49"/>
        <end position="138"/>
    </location>
</feature>
<comment type="subcellular location">
    <subcellularLocation>
        <location evidence="1">Cytoplasm</location>
    </subcellularLocation>
</comment>
<dbReference type="InterPro" id="IPR032903">
    <property type="entry name" value="FDC-like"/>
</dbReference>
<feature type="binding site" evidence="1">
    <location>
        <position position="427"/>
    </location>
    <ligand>
        <name>prenylated FMN</name>
        <dbReference type="ChEBI" id="CHEBI:87746"/>
    </ligand>
</feature>
<evidence type="ECO:0000259" key="2">
    <source>
        <dbReference type="Pfam" id="PF01977"/>
    </source>
</evidence>
<dbReference type="FunCoup" id="A0A136IIE1">
    <property type="interactions" value="9"/>
</dbReference>
<feature type="binding site" evidence="1">
    <location>
        <position position="228"/>
    </location>
    <ligand>
        <name>Mn(2+)</name>
        <dbReference type="ChEBI" id="CHEBI:29035"/>
    </ligand>
</feature>
<comment type="similarity">
    <text evidence="1">Belongs to the UbiD family. UbiD-like/FDC subfamily.</text>
</comment>
<evidence type="ECO:0000313" key="5">
    <source>
        <dbReference type="EMBL" id="KXJ84756.1"/>
    </source>
</evidence>
<dbReference type="SUPFAM" id="SSF50475">
    <property type="entry name" value="FMN-binding split barrel"/>
    <property type="match status" value="1"/>
</dbReference>
<keyword evidence="1" id="KW-0479">Metal-binding</keyword>
<protein>
    <recommendedName>
        <fullName evidence="1">Ferulic acid decarboxylase 1</fullName>
        <ecNumber evidence="1">4.1.1.102</ecNumber>
    </recommendedName>
    <alternativeName>
        <fullName evidence="1">Phenacrylate decarboxylase</fullName>
    </alternativeName>
</protein>
<dbReference type="Proteomes" id="UP000070501">
    <property type="component" value="Unassembled WGS sequence"/>
</dbReference>
<dbReference type="InterPro" id="IPR049381">
    <property type="entry name" value="UbiD-like_C"/>
</dbReference>
<dbReference type="PANTHER" id="PTHR30108:SF17">
    <property type="entry name" value="FERULIC ACID DECARBOXYLASE 1"/>
    <property type="match status" value="1"/>
</dbReference>
<dbReference type="GO" id="GO:0046872">
    <property type="term" value="F:metal ion binding"/>
    <property type="evidence" value="ECO:0007669"/>
    <property type="project" value="UniProtKB-KW"/>
</dbReference>
<comment type="function">
    <text evidence="1">Catalyzes the reversible decarboxylation of aromatic carboxylic acids like ferulic acid, p-coumaric acid or cinnamic acid, producing the corresponding vinyl derivatives 4-vinylphenol, 4-vinylguaiacol, and styrene, respectively, which play the role of aroma metabolites.</text>
</comment>
<reference evidence="6" key="1">
    <citation type="submission" date="2016-02" db="EMBL/GenBank/DDBJ databases">
        <title>Draft genome sequence of Microdochium bolleyi, a fungal endophyte of beachgrass.</title>
        <authorList>
            <consortium name="DOE Joint Genome Institute"/>
            <person name="David A.S."/>
            <person name="May G."/>
            <person name="Haridas S."/>
            <person name="Lim J."/>
            <person name="Wang M."/>
            <person name="Labutti K."/>
            <person name="Lipzen A."/>
            <person name="Barry K."/>
            <person name="Grigoriev I.V."/>
        </authorList>
    </citation>
    <scope>NUCLEOTIDE SEQUENCE [LARGE SCALE GENOMIC DNA]</scope>
    <source>
        <strain evidence="6">J235TASD1</strain>
    </source>
</reference>
<feature type="binding site" evidence="1">
    <location>
        <begin position="205"/>
        <end position="210"/>
    </location>
    <ligand>
        <name>prenylated FMN</name>
        <dbReference type="ChEBI" id="CHEBI:87746"/>
    </ligand>
</feature>
<dbReference type="GO" id="GO:0033494">
    <property type="term" value="P:ferulate metabolic process"/>
    <property type="evidence" value="ECO:0007669"/>
    <property type="project" value="UniProtKB-UniRule"/>
</dbReference>
<feature type="domain" description="3-octaprenyl-4-hydroxybenzoate carboxy-lyase-like C-terminal" evidence="4">
    <location>
        <begin position="363"/>
        <end position="496"/>
    </location>
</feature>
<keyword evidence="1" id="KW-0963">Cytoplasm</keyword>
<dbReference type="OrthoDB" id="4878259at2759"/>
<keyword evidence="1" id="KW-0464">Manganese</keyword>
<dbReference type="InterPro" id="IPR048304">
    <property type="entry name" value="UbiD_Rift_dom"/>
</dbReference>
<dbReference type="EMBL" id="KQ964337">
    <property type="protein sequence ID" value="KXJ84756.1"/>
    <property type="molecule type" value="Genomic_DNA"/>
</dbReference>
<sequence>MQLLRCRTRCSDSTKFTVITIARTTATMGDNSAADPRLIEAQLDFRTFIDVLRDDGDLADIERKVDPHLELGAIVRRVSETNNKAPLFHNVKGTTKDGLWRAFGNAASLSGHGPDKYGRVARTFGLPRNATWKEICARTQLAKSQSPLPPNILATGPCKENKILGADNIDLHSLTVPKLHQEDGGKYIQTYGVHMLQTPDKSWTNWSIFRGMVHDRNHIVAQVNPRQHNYVVKEKWAALGETRVPWVLAFGIPPAATLAAAMPIPEGVSEGEYVGALVGRPLDVVKAELSDILVPANSEIVFEGYMSLEDKAIEGPFGDYLGYGFEDDKRMQPLFCVEAITYRNNPIFPVSVPGKITDESHTTSALAAPEILTFLKAKGYPIKDANAPLETMATWCALQVDGPALWARKTTPAEFCREIGELLYSQKCSMLVNRFILIGDDVDVYDWQELMWAFVTRCRPGRDEYHFDDKPALPLTPYQSHGGGDPTKGGKSLSDCLFKMEYEGPPNFLKTDFETSYPPGVKNKVVDTWSAMGFN</sequence>
<evidence type="ECO:0000313" key="6">
    <source>
        <dbReference type="Proteomes" id="UP000070501"/>
    </source>
</evidence>
<name>A0A136IIE1_9PEZI</name>
<organism evidence="5 6">
    <name type="scientific">Microdochium bolleyi</name>
    <dbReference type="NCBI Taxonomy" id="196109"/>
    <lineage>
        <taxon>Eukaryota</taxon>
        <taxon>Fungi</taxon>
        <taxon>Dikarya</taxon>
        <taxon>Ascomycota</taxon>
        <taxon>Pezizomycotina</taxon>
        <taxon>Sordariomycetes</taxon>
        <taxon>Xylariomycetidae</taxon>
        <taxon>Xylariales</taxon>
        <taxon>Microdochiaceae</taxon>
        <taxon>Microdochium</taxon>
    </lineage>
</organism>
<accession>A0A136IIE1</accession>
<keyword evidence="6" id="KW-1185">Reference proteome</keyword>
<evidence type="ECO:0000259" key="4">
    <source>
        <dbReference type="Pfam" id="PF20696"/>
    </source>
</evidence>
<dbReference type="InParanoid" id="A0A136IIE1"/>